<dbReference type="InterPro" id="IPR003593">
    <property type="entry name" value="AAA+_ATPase"/>
</dbReference>
<evidence type="ECO:0000313" key="12">
    <source>
        <dbReference type="EMBL" id="KAG9189567.1"/>
    </source>
</evidence>
<keyword evidence="5 9" id="KW-0067">ATP-binding</keyword>
<evidence type="ECO:0000313" key="13">
    <source>
        <dbReference type="Proteomes" id="UP001199106"/>
    </source>
</evidence>
<accession>A0AAD4I840</accession>
<evidence type="ECO:0000256" key="3">
    <source>
        <dbReference type="ARBA" id="ARBA00022801"/>
    </source>
</evidence>
<evidence type="ECO:0000259" key="11">
    <source>
        <dbReference type="SMART" id="SM00382"/>
    </source>
</evidence>
<dbReference type="InterPro" id="IPR010285">
    <property type="entry name" value="DNA_helicase_pif1-like_DEAD"/>
</dbReference>
<evidence type="ECO:0000256" key="10">
    <source>
        <dbReference type="SAM" id="MobiDB-lite"/>
    </source>
</evidence>
<dbReference type="InterPro" id="IPR037056">
    <property type="entry name" value="RNase_H1_N_sf"/>
</dbReference>
<evidence type="ECO:0000256" key="2">
    <source>
        <dbReference type="ARBA" id="ARBA00022763"/>
    </source>
</evidence>
<feature type="compositionally biased region" description="Polar residues" evidence="10">
    <location>
        <begin position="122"/>
        <end position="131"/>
    </location>
</feature>
<keyword evidence="9" id="KW-0233">DNA recombination</keyword>
<dbReference type="PANTHER" id="PTHR47642">
    <property type="entry name" value="ATP-DEPENDENT DNA HELICASE"/>
    <property type="match status" value="1"/>
</dbReference>
<keyword evidence="6" id="KW-0238">DNA-binding</keyword>
<feature type="region of interest" description="Disordered" evidence="10">
    <location>
        <begin position="238"/>
        <end position="318"/>
    </location>
</feature>
<comment type="cofactor">
    <cofactor evidence="9">
        <name>Mg(2+)</name>
        <dbReference type="ChEBI" id="CHEBI:18420"/>
    </cofactor>
</comment>
<dbReference type="InterPro" id="IPR027785">
    <property type="entry name" value="UvrD-like_helicase_C"/>
</dbReference>
<dbReference type="GO" id="GO:0000723">
    <property type="term" value="P:telomere maintenance"/>
    <property type="evidence" value="ECO:0007669"/>
    <property type="project" value="InterPro"/>
</dbReference>
<dbReference type="Gene3D" id="3.40.50.300">
    <property type="entry name" value="P-loop containing nucleotide triphosphate hydrolases"/>
    <property type="match status" value="2"/>
</dbReference>
<dbReference type="InterPro" id="IPR027417">
    <property type="entry name" value="P-loop_NTPase"/>
</dbReference>
<dbReference type="InterPro" id="IPR049163">
    <property type="entry name" value="Pif1-like_2B_dom"/>
</dbReference>
<dbReference type="PANTHER" id="PTHR47642:SF5">
    <property type="entry name" value="ATP-DEPENDENT DNA HELICASE"/>
    <property type="match status" value="1"/>
</dbReference>
<gene>
    <name evidence="12" type="ORF">G6011_06435</name>
</gene>
<dbReference type="GO" id="GO:0006281">
    <property type="term" value="P:DNA repair"/>
    <property type="evidence" value="ECO:0007669"/>
    <property type="project" value="UniProtKB-KW"/>
</dbReference>
<reference evidence="12" key="1">
    <citation type="submission" date="2021-07" db="EMBL/GenBank/DDBJ databases">
        <title>Genome Resource of American Ginseng Black Spot Pathogen Alternaria panax.</title>
        <authorList>
            <person name="Qiu C."/>
            <person name="Wang W."/>
            <person name="Liu Z."/>
        </authorList>
    </citation>
    <scope>NUCLEOTIDE SEQUENCE</scope>
    <source>
        <strain evidence="12">BNCC115425</strain>
    </source>
</reference>
<dbReference type="EMBL" id="JAANER010000005">
    <property type="protein sequence ID" value="KAG9189567.1"/>
    <property type="molecule type" value="Genomic_DNA"/>
</dbReference>
<dbReference type="AlphaFoldDB" id="A0AAD4I840"/>
<keyword evidence="8" id="KW-0413">Isomerase</keyword>
<protein>
    <recommendedName>
        <fullName evidence="9">ATP-dependent DNA helicase</fullName>
        <ecNumber evidence="9">5.6.2.3</ecNumber>
    </recommendedName>
</protein>
<comment type="similarity">
    <text evidence="9">Belongs to the helicase family.</text>
</comment>
<feature type="region of interest" description="Disordered" evidence="10">
    <location>
        <begin position="68"/>
        <end position="132"/>
    </location>
</feature>
<dbReference type="InterPro" id="IPR051055">
    <property type="entry name" value="PIF1_helicase"/>
</dbReference>
<dbReference type="GO" id="GO:0006310">
    <property type="term" value="P:DNA recombination"/>
    <property type="evidence" value="ECO:0007669"/>
    <property type="project" value="UniProtKB-KW"/>
</dbReference>
<dbReference type="SMART" id="SM00382">
    <property type="entry name" value="AAA"/>
    <property type="match status" value="1"/>
</dbReference>
<dbReference type="Gene3D" id="3.40.970.10">
    <property type="entry name" value="Ribonuclease H1, N-terminal domain"/>
    <property type="match status" value="1"/>
</dbReference>
<dbReference type="Proteomes" id="UP001199106">
    <property type="component" value="Unassembled WGS sequence"/>
</dbReference>
<keyword evidence="2 9" id="KW-0227">DNA damage</keyword>
<feature type="compositionally biased region" description="Pro residues" evidence="10">
    <location>
        <begin position="258"/>
        <end position="272"/>
    </location>
</feature>
<keyword evidence="3 9" id="KW-0378">Hydrolase</keyword>
<proteinExistence type="inferred from homology"/>
<dbReference type="Pfam" id="PF21530">
    <property type="entry name" value="Pif1_2B_dom"/>
    <property type="match status" value="1"/>
</dbReference>
<keyword evidence="4 9" id="KW-0347">Helicase</keyword>
<evidence type="ECO:0000256" key="5">
    <source>
        <dbReference type="ARBA" id="ARBA00022840"/>
    </source>
</evidence>
<dbReference type="GO" id="GO:0043139">
    <property type="term" value="F:5'-3' DNA helicase activity"/>
    <property type="evidence" value="ECO:0007669"/>
    <property type="project" value="UniProtKB-EC"/>
</dbReference>
<dbReference type="Pfam" id="PF05970">
    <property type="entry name" value="PIF1"/>
    <property type="match status" value="1"/>
</dbReference>
<evidence type="ECO:0000256" key="9">
    <source>
        <dbReference type="RuleBase" id="RU363044"/>
    </source>
</evidence>
<dbReference type="Pfam" id="PF13538">
    <property type="entry name" value="UvrD_C_2"/>
    <property type="match status" value="1"/>
</dbReference>
<sequence>MPNGYAPDAYVNGSPPTIVPAAAPPQYSHYTPLRYVPSVDVPVEYPDDMEYCPHSLPSPMPNMENVPPMAALRPNDASEQRPMKRKSDREHPDVFGKQPRQAISPISPGAQFASQGHARTYSEPQHGTQHNPVEILSSPEQTQSIPRKQMTGSAQSALPRDLRNAGLYVQAPDPFARKPAYYAVPVGKVPGIYTNYDDILEQIKGYSGSVQKKFPTEKGAWDFMERHRNQLEVALWKQRGAARESRNPRPARMAQRTPSPPPMYTYPLPTPPSDRSHGLASYGLSPSRAQQVPEHSEPAADSPRTNTTPNKDVPEPEIKLSAEQKRVVDLIVEGGKNVFYTGSAGCGKSTILKAFVPLLKRKGKKVRIVAPTNLAALNVGGQTTWNFAGWTPDSMKKSLDDLKKAAMGKEIWKKFDATDVLVIDEISMIENLQFERLNQVMKASRAGKATGPFGGVQIIVTGDFCQLSPVKPFKHCMGCGWELIKQVKGGSVQHRCENKSCRYDFWPATDKWAFRSKAWQECNFEHINLTEIHRQDDRKFISILQKIRRDGEIVKPHANILLNHTKDTEGAIQIFSKRDDVDRVNKQNIARLPSQQLIFKCLDDFKWNDFEDKTLEKYTEKEGDTLKQLRDHRYEAVVHLKEGMRVLLQANLEPDAGLVNGSQGLIIGFEPFNPDRLPRAAESKDEPGDLRGTHAKYAERQIKEYANQNRRQPWPVVRFDNGLTRTIYADCPCNELGNVGENGDESKLSLLSRAQIPLVAGYAITVHKSQGMTLDRVIVDLREAFEASQLYVALSRARSLKGLEVVALPRRHLGGANPQVKEFFYTYLNPNSPCSLSQMPQASQASQSSQS</sequence>
<feature type="compositionally biased region" description="Basic and acidic residues" evidence="10">
    <location>
        <begin position="76"/>
        <end position="94"/>
    </location>
</feature>
<evidence type="ECO:0000256" key="6">
    <source>
        <dbReference type="ARBA" id="ARBA00023125"/>
    </source>
</evidence>
<name>A0AAD4I840_9PLEO</name>
<evidence type="ECO:0000256" key="4">
    <source>
        <dbReference type="ARBA" id="ARBA00022806"/>
    </source>
</evidence>
<dbReference type="GO" id="GO:0005524">
    <property type="term" value="F:ATP binding"/>
    <property type="evidence" value="ECO:0007669"/>
    <property type="project" value="UniProtKB-KW"/>
</dbReference>
<dbReference type="Pfam" id="PF01693">
    <property type="entry name" value="Cauli_VI"/>
    <property type="match status" value="1"/>
</dbReference>
<evidence type="ECO:0000256" key="8">
    <source>
        <dbReference type="ARBA" id="ARBA00023235"/>
    </source>
</evidence>
<organism evidence="12 13">
    <name type="scientific">Alternaria panax</name>
    <dbReference type="NCBI Taxonomy" id="48097"/>
    <lineage>
        <taxon>Eukaryota</taxon>
        <taxon>Fungi</taxon>
        <taxon>Dikarya</taxon>
        <taxon>Ascomycota</taxon>
        <taxon>Pezizomycotina</taxon>
        <taxon>Dothideomycetes</taxon>
        <taxon>Pleosporomycetidae</taxon>
        <taxon>Pleosporales</taxon>
        <taxon>Pleosporineae</taxon>
        <taxon>Pleosporaceae</taxon>
        <taxon>Alternaria</taxon>
        <taxon>Alternaria sect. Panax</taxon>
    </lineage>
</organism>
<dbReference type="SUPFAM" id="SSF52540">
    <property type="entry name" value="P-loop containing nucleoside triphosphate hydrolases"/>
    <property type="match status" value="2"/>
</dbReference>
<comment type="catalytic activity">
    <reaction evidence="9">
        <text>ATP + H2O = ADP + phosphate + H(+)</text>
        <dbReference type="Rhea" id="RHEA:13065"/>
        <dbReference type="ChEBI" id="CHEBI:15377"/>
        <dbReference type="ChEBI" id="CHEBI:15378"/>
        <dbReference type="ChEBI" id="CHEBI:30616"/>
        <dbReference type="ChEBI" id="CHEBI:43474"/>
        <dbReference type="ChEBI" id="CHEBI:456216"/>
        <dbReference type="EC" id="5.6.2.3"/>
    </reaction>
</comment>
<keyword evidence="1 9" id="KW-0547">Nucleotide-binding</keyword>
<dbReference type="InterPro" id="IPR011320">
    <property type="entry name" value="RNase_H1_N"/>
</dbReference>
<dbReference type="GO" id="GO:0016787">
    <property type="term" value="F:hydrolase activity"/>
    <property type="evidence" value="ECO:0007669"/>
    <property type="project" value="UniProtKB-KW"/>
</dbReference>
<evidence type="ECO:0000256" key="7">
    <source>
        <dbReference type="ARBA" id="ARBA00023204"/>
    </source>
</evidence>
<evidence type="ECO:0000256" key="1">
    <source>
        <dbReference type="ARBA" id="ARBA00022741"/>
    </source>
</evidence>
<dbReference type="CDD" id="cd18809">
    <property type="entry name" value="SF1_C_RecD"/>
    <property type="match status" value="1"/>
</dbReference>
<comment type="caution">
    <text evidence="12">The sequence shown here is derived from an EMBL/GenBank/DDBJ whole genome shotgun (WGS) entry which is preliminary data.</text>
</comment>
<dbReference type="EC" id="5.6.2.3" evidence="9"/>
<feature type="domain" description="AAA+ ATPase" evidence="11">
    <location>
        <begin position="334"/>
        <end position="464"/>
    </location>
</feature>
<keyword evidence="7 9" id="KW-0234">DNA repair</keyword>
<keyword evidence="13" id="KW-1185">Reference proteome</keyword>